<dbReference type="FunFam" id="1.10.286.20:FF:000001">
    <property type="entry name" value="Elongation factor Ts"/>
    <property type="match status" value="1"/>
</dbReference>
<dbReference type="PANTHER" id="PTHR11741:SF0">
    <property type="entry name" value="ELONGATION FACTOR TS, MITOCHONDRIAL"/>
    <property type="match status" value="1"/>
</dbReference>
<dbReference type="Gene3D" id="3.30.479.20">
    <property type="entry name" value="Elongation factor Ts, dimerisation domain"/>
    <property type="match status" value="2"/>
</dbReference>
<dbReference type="Gene3D" id="1.10.8.10">
    <property type="entry name" value="DNA helicase RuvA subunit, C-terminal domain"/>
    <property type="match status" value="1"/>
</dbReference>
<dbReference type="Gene3D" id="1.10.286.20">
    <property type="match status" value="1"/>
</dbReference>
<dbReference type="FunFam" id="3.30.479.20:FF:000012">
    <property type="entry name" value="Elongation factor Ts, mitochondrial"/>
    <property type="match status" value="1"/>
</dbReference>
<keyword evidence="2 6" id="KW-0251">Elongation factor</keyword>
<comment type="similarity">
    <text evidence="1 6">Belongs to the EF-Ts family.</text>
</comment>
<dbReference type="InterPro" id="IPR036402">
    <property type="entry name" value="EF-Ts_dimer_sf"/>
</dbReference>
<keyword evidence="9" id="KW-1185">Reference proteome</keyword>
<name>A0A6A1VFD4_9ROSI</name>
<evidence type="ECO:0000313" key="9">
    <source>
        <dbReference type="Proteomes" id="UP000516437"/>
    </source>
</evidence>
<evidence type="ECO:0000256" key="3">
    <source>
        <dbReference type="ARBA" id="ARBA00022917"/>
    </source>
</evidence>
<dbReference type="Proteomes" id="UP000516437">
    <property type="component" value="Chromosome 6"/>
</dbReference>
<keyword evidence="5 6" id="KW-0496">Mitochondrion</keyword>
<dbReference type="SUPFAM" id="SSF54713">
    <property type="entry name" value="Elongation factor Ts (EF-Ts), dimerisation domain"/>
    <property type="match status" value="2"/>
</dbReference>
<dbReference type="PROSITE" id="PS01127">
    <property type="entry name" value="EF_TS_2"/>
    <property type="match status" value="1"/>
</dbReference>
<proteinExistence type="inferred from homology"/>
<organism evidence="8 9">
    <name type="scientific">Morella rubra</name>
    <name type="common">Chinese bayberry</name>
    <dbReference type="NCBI Taxonomy" id="262757"/>
    <lineage>
        <taxon>Eukaryota</taxon>
        <taxon>Viridiplantae</taxon>
        <taxon>Streptophyta</taxon>
        <taxon>Embryophyta</taxon>
        <taxon>Tracheophyta</taxon>
        <taxon>Spermatophyta</taxon>
        <taxon>Magnoliopsida</taxon>
        <taxon>eudicotyledons</taxon>
        <taxon>Gunneridae</taxon>
        <taxon>Pentapetalae</taxon>
        <taxon>rosids</taxon>
        <taxon>fabids</taxon>
        <taxon>Fagales</taxon>
        <taxon>Myricaceae</taxon>
        <taxon>Morella</taxon>
    </lineage>
</organism>
<dbReference type="GO" id="GO:0005739">
    <property type="term" value="C:mitochondrion"/>
    <property type="evidence" value="ECO:0007669"/>
    <property type="project" value="UniProtKB-SubCell"/>
</dbReference>
<dbReference type="HAMAP" id="MF_00050">
    <property type="entry name" value="EF_Ts"/>
    <property type="match status" value="1"/>
</dbReference>
<dbReference type="InterPro" id="IPR018101">
    <property type="entry name" value="Transl_elong_Ts_CS"/>
</dbReference>
<evidence type="ECO:0000256" key="6">
    <source>
        <dbReference type="HAMAP-Rule" id="MF_03135"/>
    </source>
</evidence>
<accession>A0A6A1VFD4</accession>
<dbReference type="CDD" id="cd14275">
    <property type="entry name" value="UBA_EF-Ts"/>
    <property type="match status" value="1"/>
</dbReference>
<keyword evidence="4" id="KW-0809">Transit peptide</keyword>
<evidence type="ECO:0000256" key="4">
    <source>
        <dbReference type="ARBA" id="ARBA00022946"/>
    </source>
</evidence>
<dbReference type="FunFam" id="1.10.8.10:FF:000001">
    <property type="entry name" value="Elongation factor Ts"/>
    <property type="match status" value="1"/>
</dbReference>
<dbReference type="GO" id="GO:0003746">
    <property type="term" value="F:translation elongation factor activity"/>
    <property type="evidence" value="ECO:0007669"/>
    <property type="project" value="UniProtKB-UniRule"/>
</dbReference>
<dbReference type="InterPro" id="IPR009060">
    <property type="entry name" value="UBA-like_sf"/>
</dbReference>
<evidence type="ECO:0000256" key="2">
    <source>
        <dbReference type="ARBA" id="ARBA00022768"/>
    </source>
</evidence>
<dbReference type="SUPFAM" id="SSF46934">
    <property type="entry name" value="UBA-like"/>
    <property type="match status" value="1"/>
</dbReference>
<sequence>MAFPRATKRFLGTILHNRLLNTCSNADFRCVVGGGLAIFSRSLSAEAASSSSQMNLIKQLRERTSAPIKDVKTALIQCNWDIEAAQKDLRKRGKVLASKKSARTAAEGLLALAQTENKAALIELNCETDFVARNDIFQYLAMCLAKQALLFEGASQQGAAPVYVGPENLVWVMRQQSFQDLKLCLEHPKISGETTVQNAITEVAAMMGENVKLRRGFVMSTSLNGAISTYLHTSPQPGLGRIAGLLTLEVEDANSQLDALQRVGSELAMHVVAAKPLFLTKDLVSSDALESEREILKSQAEITGKSQMAIDKMVEGRLRKYFEDVVLMEQKFVMNDTINVKIAQRGK</sequence>
<keyword evidence="3 6" id="KW-0648">Protein biosynthesis</keyword>
<dbReference type="GO" id="GO:0070125">
    <property type="term" value="P:mitochondrial translational elongation"/>
    <property type="evidence" value="ECO:0007669"/>
    <property type="project" value="TreeGrafter"/>
</dbReference>
<dbReference type="InterPro" id="IPR014039">
    <property type="entry name" value="Transl_elong_EFTs/EF1B_dimer"/>
</dbReference>
<dbReference type="Pfam" id="PF00889">
    <property type="entry name" value="EF_TS"/>
    <property type="match status" value="1"/>
</dbReference>
<dbReference type="AlphaFoldDB" id="A0A6A1VFD4"/>
<evidence type="ECO:0000256" key="1">
    <source>
        <dbReference type="ARBA" id="ARBA00005532"/>
    </source>
</evidence>
<comment type="caution">
    <text evidence="8">The sequence shown here is derived from an EMBL/GenBank/DDBJ whole genome shotgun (WGS) entry which is preliminary data.</text>
</comment>
<gene>
    <name evidence="6" type="primary">EFTS</name>
    <name evidence="8" type="ORF">CJ030_MR6G021555</name>
</gene>
<dbReference type="InterPro" id="IPR001816">
    <property type="entry name" value="Transl_elong_EFTs/EF1B"/>
</dbReference>
<dbReference type="OrthoDB" id="277235at2759"/>
<feature type="domain" description="Translation elongation factor EFTs/EF1B dimerisation" evidence="7">
    <location>
        <begin position="119"/>
        <end position="341"/>
    </location>
</feature>
<comment type="subcellular location">
    <subcellularLocation>
        <location evidence="6">Mitochondrion</location>
    </subcellularLocation>
</comment>
<evidence type="ECO:0000256" key="5">
    <source>
        <dbReference type="ARBA" id="ARBA00023128"/>
    </source>
</evidence>
<dbReference type="PANTHER" id="PTHR11741">
    <property type="entry name" value="ELONGATION FACTOR TS"/>
    <property type="match status" value="1"/>
</dbReference>
<comment type="function">
    <text evidence="6">Associates with the EF-Tu.GDP complex and induces the exchange of GDP to GTP. It remains bound to the aminoacyl-tRNA.EF-Tu.GTP complex up to the GTP hydrolysis stage on the ribosome.</text>
</comment>
<dbReference type="EMBL" id="RXIC02000024">
    <property type="protein sequence ID" value="KAB1211255.1"/>
    <property type="molecule type" value="Genomic_DNA"/>
</dbReference>
<reference evidence="8 9" key="1">
    <citation type="journal article" date="2019" name="Plant Biotechnol. J.">
        <title>The red bayberry genome and genetic basis of sex determination.</title>
        <authorList>
            <person name="Jia H.M."/>
            <person name="Jia H.J."/>
            <person name="Cai Q.L."/>
            <person name="Wang Y."/>
            <person name="Zhao H.B."/>
            <person name="Yang W.F."/>
            <person name="Wang G.Y."/>
            <person name="Li Y.H."/>
            <person name="Zhan D.L."/>
            <person name="Shen Y.T."/>
            <person name="Niu Q.F."/>
            <person name="Chang L."/>
            <person name="Qiu J."/>
            <person name="Zhao L."/>
            <person name="Xie H.B."/>
            <person name="Fu W.Y."/>
            <person name="Jin J."/>
            <person name="Li X.W."/>
            <person name="Jiao Y."/>
            <person name="Zhou C.C."/>
            <person name="Tu T."/>
            <person name="Chai C.Y."/>
            <person name="Gao J.L."/>
            <person name="Fan L.J."/>
            <person name="van de Weg E."/>
            <person name="Wang J.Y."/>
            <person name="Gao Z.S."/>
        </authorList>
    </citation>
    <scope>NUCLEOTIDE SEQUENCE [LARGE SCALE GENOMIC DNA]</scope>
    <source>
        <tissue evidence="8">Leaves</tissue>
    </source>
</reference>
<evidence type="ECO:0000313" key="8">
    <source>
        <dbReference type="EMBL" id="KAB1211255.1"/>
    </source>
</evidence>
<protein>
    <recommendedName>
        <fullName evidence="6">Elongation factor Ts, mitochondrial</fullName>
        <shortName evidence="6">EF-Ts</shortName>
        <shortName evidence="6">EF-TsMt</shortName>
    </recommendedName>
</protein>
<evidence type="ECO:0000259" key="7">
    <source>
        <dbReference type="Pfam" id="PF00889"/>
    </source>
</evidence>